<accession>A0A451ABJ0</accession>
<evidence type="ECO:0000256" key="1">
    <source>
        <dbReference type="SAM" id="MobiDB-lite"/>
    </source>
</evidence>
<feature type="region of interest" description="Disordered" evidence="1">
    <location>
        <begin position="1"/>
        <end position="21"/>
    </location>
</feature>
<dbReference type="EMBL" id="CAADFW010000094">
    <property type="protein sequence ID" value="VFK63414.1"/>
    <property type="molecule type" value="Genomic_DNA"/>
</dbReference>
<sequence length="175" mass="20002">MNSVAAAYRDNHRDEQPDEKKSGGKIITFDWAIETVSRDKANFDVQEGFLTALLQWGHRYSRHVGEREYAAYRCRQIQSPGSADQGRRGEPDVSPPCEAMERSSWIRGVICKDAAVKCAVLRSLAATLNDLFRIWKITVKMVGFRWLSSHGVLLHWKRREDEAFGDWLEAEKGTC</sequence>
<reference evidence="2" key="1">
    <citation type="submission" date="2019-02" db="EMBL/GenBank/DDBJ databases">
        <authorList>
            <person name="Gruber-Vodicka R. H."/>
            <person name="Seah K. B. B."/>
        </authorList>
    </citation>
    <scope>NUCLEOTIDE SEQUENCE</scope>
    <source>
        <strain evidence="2">BECK_BZ126</strain>
    </source>
</reference>
<feature type="compositionally biased region" description="Basic and acidic residues" evidence="1">
    <location>
        <begin position="9"/>
        <end position="21"/>
    </location>
</feature>
<name>A0A451ABJ0_9GAMM</name>
<gene>
    <name evidence="2" type="ORF">BECKTC1821F_GA0114240_10948</name>
</gene>
<organism evidence="2">
    <name type="scientific">Candidatus Kentrum sp. TC</name>
    <dbReference type="NCBI Taxonomy" id="2126339"/>
    <lineage>
        <taxon>Bacteria</taxon>
        <taxon>Pseudomonadati</taxon>
        <taxon>Pseudomonadota</taxon>
        <taxon>Gammaproteobacteria</taxon>
        <taxon>Candidatus Kentrum</taxon>
    </lineage>
</organism>
<proteinExistence type="predicted"/>
<evidence type="ECO:0000313" key="2">
    <source>
        <dbReference type="EMBL" id="VFK63414.1"/>
    </source>
</evidence>
<protein>
    <submittedName>
        <fullName evidence="2">Uncharacterized protein</fullName>
    </submittedName>
</protein>
<dbReference type="AlphaFoldDB" id="A0A451ABJ0"/>